<comment type="caution">
    <text evidence="2">The sequence shown here is derived from an EMBL/GenBank/DDBJ whole genome shotgun (WGS) entry which is preliminary data.</text>
</comment>
<organism evidence="2 3">
    <name type="scientific">Nephila pilipes</name>
    <name type="common">Giant wood spider</name>
    <name type="synonym">Nephila maculata</name>
    <dbReference type="NCBI Taxonomy" id="299642"/>
    <lineage>
        <taxon>Eukaryota</taxon>
        <taxon>Metazoa</taxon>
        <taxon>Ecdysozoa</taxon>
        <taxon>Arthropoda</taxon>
        <taxon>Chelicerata</taxon>
        <taxon>Arachnida</taxon>
        <taxon>Araneae</taxon>
        <taxon>Araneomorphae</taxon>
        <taxon>Entelegynae</taxon>
        <taxon>Araneoidea</taxon>
        <taxon>Nephilidae</taxon>
        <taxon>Nephila</taxon>
    </lineage>
</organism>
<dbReference type="GO" id="GO:0003676">
    <property type="term" value="F:nucleic acid binding"/>
    <property type="evidence" value="ECO:0007669"/>
    <property type="project" value="InterPro"/>
</dbReference>
<reference evidence="2" key="1">
    <citation type="submission" date="2020-08" db="EMBL/GenBank/DDBJ databases">
        <title>Multicomponent nature underlies the extraordinary mechanical properties of spider dragline silk.</title>
        <authorList>
            <person name="Kono N."/>
            <person name="Nakamura H."/>
            <person name="Mori M."/>
            <person name="Yoshida Y."/>
            <person name="Ohtoshi R."/>
            <person name="Malay A.D."/>
            <person name="Moran D.A.P."/>
            <person name="Tomita M."/>
            <person name="Numata K."/>
            <person name="Arakawa K."/>
        </authorList>
    </citation>
    <scope>NUCLEOTIDE SEQUENCE</scope>
</reference>
<sequence>MKEKLQVLGRANSKTWVTRQFFIEWMNIVFGPSVKKYLIDNGLPLKCVLLLDNAPAHPPGLEDDLLDEFKFIKIVYLPPNTTSTLQPWINKLYPILRNFSRSIFSSVASKLPKIRT</sequence>
<evidence type="ECO:0000259" key="1">
    <source>
        <dbReference type="Pfam" id="PF03184"/>
    </source>
</evidence>
<dbReference type="AlphaFoldDB" id="A0A8X6TBZ7"/>
<gene>
    <name evidence="2" type="primary">TIGD1_68</name>
    <name evidence="2" type="ORF">NPIL_3031</name>
</gene>
<accession>A0A8X6TBZ7</accession>
<dbReference type="InterPro" id="IPR004875">
    <property type="entry name" value="DDE_SF_endonuclease_dom"/>
</dbReference>
<keyword evidence="3" id="KW-1185">Reference proteome</keyword>
<evidence type="ECO:0000313" key="3">
    <source>
        <dbReference type="Proteomes" id="UP000887013"/>
    </source>
</evidence>
<feature type="domain" description="DDE-1" evidence="1">
    <location>
        <begin position="3"/>
        <end position="88"/>
    </location>
</feature>
<protein>
    <submittedName>
        <fullName evidence="2">Tigger transposable element-derived protein 1</fullName>
    </submittedName>
</protein>
<dbReference type="EMBL" id="BMAW01053998">
    <property type="protein sequence ID" value="GFS93897.1"/>
    <property type="molecule type" value="Genomic_DNA"/>
</dbReference>
<dbReference type="Proteomes" id="UP000887013">
    <property type="component" value="Unassembled WGS sequence"/>
</dbReference>
<dbReference type="Pfam" id="PF03184">
    <property type="entry name" value="DDE_1"/>
    <property type="match status" value="1"/>
</dbReference>
<proteinExistence type="predicted"/>
<evidence type="ECO:0000313" key="2">
    <source>
        <dbReference type="EMBL" id="GFS93897.1"/>
    </source>
</evidence>
<dbReference type="OrthoDB" id="7958076at2759"/>
<name>A0A8X6TBZ7_NEPPI</name>